<feature type="transmembrane region" description="Helical" evidence="1">
    <location>
        <begin position="399"/>
        <end position="417"/>
    </location>
</feature>
<proteinExistence type="predicted"/>
<sequence>MSELIYPTLDLFLYDLREGLGDNDTDIITNQKYFLRKLPEQVHPRIKQRDDIEGEYIELLGKRGREHFDNSTQKYTLKGWYYPVRLGDCYGLLLDSSVEHSFGNVQQAKNEAITVSCFTELKAEIETRLNETSSTVGQVWMLSGQLSNFSHNDAEFIAKECCKVNEINLNWDSDFRGQSSFLGGMLFELWHYRLNILANLPDRLNIHHIQDNHYVIIAIYPDRKTAREASKFNFDWLRLFAYRSKIIWAYGQSQYLKKKLQNYNVVIDEYQKAFKAEKSGKLDLNKLRHTLINAQNTLWDYSVNLNYLSTLRRTIEINLLNYERRLGRIKQKLNDLQSPSDLKFLHDFIEDVERRYLGQTKNDHESLNIGLTLLTDLINAIRGITEIERSQRDRTFQNTIAILGVFLATSSFIASITGQFPEAKNAEQAATYPVVGSIISHWIPEPWLAPVLSVTISIGIGIVFALITWLIIKIWELIRK</sequence>
<keyword evidence="4" id="KW-1185">Reference proteome</keyword>
<dbReference type="EMBL" id="LMTZ01000085">
    <property type="protein sequence ID" value="KST67812.1"/>
    <property type="molecule type" value="Genomic_DNA"/>
</dbReference>
<evidence type="ECO:0000256" key="1">
    <source>
        <dbReference type="SAM" id="Phobius"/>
    </source>
</evidence>
<keyword evidence="1" id="KW-0812">Transmembrane</keyword>
<dbReference type="OrthoDB" id="447521at2"/>
<accession>A0A0V7ZT16</accession>
<keyword evidence="1" id="KW-1133">Transmembrane helix</keyword>
<gene>
    <name evidence="2" type="ORF">BC008_17800</name>
    <name evidence="3" type="ORF">BC008_44520</name>
</gene>
<dbReference type="AlphaFoldDB" id="A0A0V7ZT16"/>
<dbReference type="Proteomes" id="UP000053372">
    <property type="component" value="Unassembled WGS sequence"/>
</dbReference>
<evidence type="ECO:0000313" key="3">
    <source>
        <dbReference type="EMBL" id="KST67812.1"/>
    </source>
</evidence>
<reference evidence="3 4" key="1">
    <citation type="journal article" date="2015" name="Genome Announc.">
        <title>Draft Genome of the Euendolithic (true boring) Cyanobacterium Mastigocoleus testarum strain BC008.</title>
        <authorList>
            <person name="Guida B.S."/>
            <person name="Garcia-Pichel F."/>
        </authorList>
    </citation>
    <scope>NUCLEOTIDE SEQUENCE [LARGE SCALE GENOMIC DNA]</scope>
    <source>
        <strain evidence="3 4">BC008</strain>
    </source>
</reference>
<dbReference type="EMBL" id="LMTZ01000121">
    <property type="protein sequence ID" value="KST64483.1"/>
    <property type="molecule type" value="Genomic_DNA"/>
</dbReference>
<protein>
    <submittedName>
        <fullName evidence="3">Uncharacterized protein</fullName>
    </submittedName>
</protein>
<evidence type="ECO:0000313" key="4">
    <source>
        <dbReference type="Proteomes" id="UP000053372"/>
    </source>
</evidence>
<name>A0A0V7ZT16_9CYAN</name>
<comment type="caution">
    <text evidence="3">The sequence shown here is derived from an EMBL/GenBank/DDBJ whole genome shotgun (WGS) entry which is preliminary data.</text>
</comment>
<keyword evidence="1" id="KW-0472">Membrane</keyword>
<organism evidence="3 4">
    <name type="scientific">Mastigocoleus testarum BC008</name>
    <dbReference type="NCBI Taxonomy" id="371196"/>
    <lineage>
        <taxon>Bacteria</taxon>
        <taxon>Bacillati</taxon>
        <taxon>Cyanobacteriota</taxon>
        <taxon>Cyanophyceae</taxon>
        <taxon>Nostocales</taxon>
        <taxon>Hapalosiphonaceae</taxon>
        <taxon>Mastigocoleus</taxon>
    </lineage>
</organism>
<feature type="transmembrane region" description="Helical" evidence="1">
    <location>
        <begin position="447"/>
        <end position="472"/>
    </location>
</feature>
<evidence type="ECO:0000313" key="2">
    <source>
        <dbReference type="EMBL" id="KST64483.1"/>
    </source>
</evidence>
<dbReference type="RefSeq" id="WP_027842621.1">
    <property type="nucleotide sequence ID" value="NZ_LMTZ01000085.1"/>
</dbReference>